<dbReference type="InterPro" id="IPR029060">
    <property type="entry name" value="PIN-like_dom_sf"/>
</dbReference>
<dbReference type="Pfam" id="PF01850">
    <property type="entry name" value="PIN"/>
    <property type="match status" value="1"/>
</dbReference>
<proteinExistence type="predicted"/>
<evidence type="ECO:0000259" key="1">
    <source>
        <dbReference type="Pfam" id="PF01850"/>
    </source>
</evidence>
<gene>
    <name evidence="2" type="ORF">NQZ67_16455</name>
</gene>
<evidence type="ECO:0000313" key="2">
    <source>
        <dbReference type="EMBL" id="MCR2805481.1"/>
    </source>
</evidence>
<protein>
    <submittedName>
        <fullName evidence="2">PIN domain-containing protein</fullName>
    </submittedName>
</protein>
<reference evidence="2" key="1">
    <citation type="submission" date="2022-08" db="EMBL/GenBank/DDBJ databases">
        <title>The genomic sequence of strain Paenibacillus sp. SCIV0701.</title>
        <authorList>
            <person name="Zhao H."/>
        </authorList>
    </citation>
    <scope>NUCLEOTIDE SEQUENCE</scope>
    <source>
        <strain evidence="2">SCIV0701</strain>
    </source>
</reference>
<organism evidence="2 3">
    <name type="scientific">Paenibacillus soyae</name>
    <dbReference type="NCBI Taxonomy" id="2969249"/>
    <lineage>
        <taxon>Bacteria</taxon>
        <taxon>Bacillati</taxon>
        <taxon>Bacillota</taxon>
        <taxon>Bacilli</taxon>
        <taxon>Bacillales</taxon>
        <taxon>Paenibacillaceae</taxon>
        <taxon>Paenibacillus</taxon>
    </lineage>
</organism>
<sequence length="133" mass="15142">MRQTLLSDTNIILRLLLNDDAEQTEAIVKLFEEEKITLVVTAPVVAEACWTLKAYYKFSRQEIASALLDLLDHEDISVEQALIAAIEVHGAKNVDLVDAYLSEKAKMDKQPVLTWDKDFKKLGCEYYKPNELL</sequence>
<feature type="domain" description="PIN" evidence="1">
    <location>
        <begin position="8"/>
        <end position="122"/>
    </location>
</feature>
<name>A0A9X2MRD2_9BACL</name>
<comment type="caution">
    <text evidence="2">The sequence shown here is derived from an EMBL/GenBank/DDBJ whole genome shotgun (WGS) entry which is preliminary data.</text>
</comment>
<dbReference type="InterPro" id="IPR002716">
    <property type="entry name" value="PIN_dom"/>
</dbReference>
<dbReference type="RefSeq" id="WP_257447936.1">
    <property type="nucleotide sequence ID" value="NZ_JANIPJ010000011.1"/>
</dbReference>
<dbReference type="AlphaFoldDB" id="A0A9X2MRD2"/>
<evidence type="ECO:0000313" key="3">
    <source>
        <dbReference type="Proteomes" id="UP001141950"/>
    </source>
</evidence>
<keyword evidence="3" id="KW-1185">Reference proteome</keyword>
<accession>A0A9X2MRD2</accession>
<dbReference type="Gene3D" id="3.40.50.1010">
    <property type="entry name" value="5'-nuclease"/>
    <property type="match status" value="1"/>
</dbReference>
<dbReference type="Proteomes" id="UP001141950">
    <property type="component" value="Unassembled WGS sequence"/>
</dbReference>
<dbReference type="EMBL" id="JANIPJ010000011">
    <property type="protein sequence ID" value="MCR2805481.1"/>
    <property type="molecule type" value="Genomic_DNA"/>
</dbReference>
<dbReference type="SUPFAM" id="SSF88723">
    <property type="entry name" value="PIN domain-like"/>
    <property type="match status" value="1"/>
</dbReference>